<organism evidence="2 3">
    <name type="scientific">Pontibaca salina</name>
    <dbReference type="NCBI Taxonomy" id="2795731"/>
    <lineage>
        <taxon>Bacteria</taxon>
        <taxon>Pseudomonadati</taxon>
        <taxon>Pseudomonadota</taxon>
        <taxon>Alphaproteobacteria</taxon>
        <taxon>Rhodobacterales</taxon>
        <taxon>Roseobacteraceae</taxon>
        <taxon>Pontibaca</taxon>
    </lineage>
</organism>
<dbReference type="RefSeq" id="WP_198685616.1">
    <property type="nucleotide sequence ID" value="NZ_JAEIJD010000004.1"/>
</dbReference>
<comment type="caution">
    <text evidence="2">The sequence shown here is derived from an EMBL/GenBank/DDBJ whole genome shotgun (WGS) entry which is preliminary data.</text>
</comment>
<dbReference type="Pfam" id="PF00583">
    <property type="entry name" value="Acetyltransf_1"/>
    <property type="match status" value="1"/>
</dbReference>
<dbReference type="PROSITE" id="PS51186">
    <property type="entry name" value="GNAT"/>
    <property type="match status" value="1"/>
</dbReference>
<evidence type="ECO:0000313" key="2">
    <source>
        <dbReference type="EMBL" id="MBI6629586.1"/>
    </source>
</evidence>
<dbReference type="InterPro" id="IPR000182">
    <property type="entry name" value="GNAT_dom"/>
</dbReference>
<dbReference type="GO" id="GO:0016747">
    <property type="term" value="F:acyltransferase activity, transferring groups other than amino-acyl groups"/>
    <property type="evidence" value="ECO:0007669"/>
    <property type="project" value="InterPro"/>
</dbReference>
<name>A0A934HRJ5_9RHOB</name>
<evidence type="ECO:0000313" key="3">
    <source>
        <dbReference type="Proteomes" id="UP000613255"/>
    </source>
</evidence>
<dbReference type="Gene3D" id="3.40.630.30">
    <property type="match status" value="1"/>
</dbReference>
<accession>A0A934HRJ5</accession>
<protein>
    <submittedName>
        <fullName evidence="2">GNAT family N-acetyltransferase</fullName>
    </submittedName>
</protein>
<dbReference type="SUPFAM" id="SSF55729">
    <property type="entry name" value="Acyl-CoA N-acyltransferases (Nat)"/>
    <property type="match status" value="1"/>
</dbReference>
<reference evidence="2" key="1">
    <citation type="submission" date="2020-12" db="EMBL/GenBank/DDBJ databases">
        <title>Pontibaca salina gen. nov., sp. nov., isolated from marine sediment.</title>
        <authorList>
            <person name="Bo J."/>
            <person name="Wang S."/>
            <person name="Song X."/>
            <person name="Du Z."/>
        </authorList>
    </citation>
    <scope>NUCLEOTIDE SEQUENCE</scope>
    <source>
        <strain evidence="2">S1109L</strain>
    </source>
</reference>
<evidence type="ECO:0000259" key="1">
    <source>
        <dbReference type="PROSITE" id="PS51186"/>
    </source>
</evidence>
<dbReference type="InterPro" id="IPR016181">
    <property type="entry name" value="Acyl_CoA_acyltransferase"/>
</dbReference>
<sequence length="246" mass="26737">MSAASLFDVLDATWPAAAYHRCGPFTLREGQGGGSRVCAATLDDPAYKASAEDIAAAETRMREMGQQPLYMIREGDAQLDTQLASLGYGVSDPVDLLACEPALLADRTLPRVTVFTLWEPLAIMREIWASAGIGPERQAVMARVTGPKTGLLGRHRDKPAGAGFVAVDQGMAMVHSVEILPHRRRQGMGGWMIRGAAHWALSQGADSLAVLVRRQNRAAREFCASLGMSVVGQYHYRQPQPRDEHQ</sequence>
<keyword evidence="3" id="KW-1185">Reference proteome</keyword>
<proteinExistence type="predicted"/>
<dbReference type="EMBL" id="JAEIJD010000004">
    <property type="protein sequence ID" value="MBI6629586.1"/>
    <property type="molecule type" value="Genomic_DNA"/>
</dbReference>
<feature type="domain" description="N-acetyltransferase" evidence="1">
    <location>
        <begin position="107"/>
        <end position="246"/>
    </location>
</feature>
<dbReference type="Proteomes" id="UP000613255">
    <property type="component" value="Unassembled WGS sequence"/>
</dbReference>
<dbReference type="CDD" id="cd04301">
    <property type="entry name" value="NAT_SF"/>
    <property type="match status" value="1"/>
</dbReference>
<dbReference type="AlphaFoldDB" id="A0A934HRJ5"/>
<gene>
    <name evidence="2" type="ORF">JAO82_06775</name>
</gene>